<reference evidence="11" key="1">
    <citation type="submission" date="2019-05" db="EMBL/GenBank/DDBJ databases">
        <title>Complete genome sequencing of Absiella argi strain JCM 30884.</title>
        <authorList>
            <person name="Sakamoto M."/>
            <person name="Murakami T."/>
            <person name="Mori H."/>
        </authorList>
    </citation>
    <scope>NUCLEOTIDE SEQUENCE [LARGE SCALE GENOMIC DNA]</scope>
    <source>
        <strain evidence="11">JCM 30884</strain>
    </source>
</reference>
<dbReference type="Gene3D" id="3.40.1390.20">
    <property type="entry name" value="HprK N-terminal domain-like"/>
    <property type="match status" value="1"/>
</dbReference>
<organism evidence="10 11">
    <name type="scientific">Amedibacterium intestinale</name>
    <dbReference type="NCBI Taxonomy" id="2583452"/>
    <lineage>
        <taxon>Bacteria</taxon>
        <taxon>Bacillati</taxon>
        <taxon>Bacillota</taxon>
        <taxon>Erysipelotrichia</taxon>
        <taxon>Erysipelotrichales</taxon>
        <taxon>Erysipelotrichaceae</taxon>
        <taxon>Amedibacterium</taxon>
    </lineage>
</organism>
<dbReference type="GO" id="GO:0004427">
    <property type="term" value="F:inorganic diphosphate phosphatase activity"/>
    <property type="evidence" value="ECO:0007669"/>
    <property type="project" value="UniProtKB-EC"/>
</dbReference>
<dbReference type="KEGG" id="aarg:Aargi30884_21970"/>
<dbReference type="EC" id="3.6.1.1" evidence="2"/>
<proteinExistence type="predicted"/>
<evidence type="ECO:0000256" key="3">
    <source>
        <dbReference type="ARBA" id="ARBA00022723"/>
    </source>
</evidence>
<protein>
    <recommendedName>
        <fullName evidence="2">inorganic diphosphatase</fullName>
        <ecNumber evidence="2">3.6.1.1</ecNumber>
    </recommendedName>
    <alternativeName>
        <fullName evidence="6">Pyrophosphate phospho-hydrolase</fullName>
    </alternativeName>
</protein>
<dbReference type="Pfam" id="PF00571">
    <property type="entry name" value="CBS"/>
    <property type="match status" value="2"/>
</dbReference>
<evidence type="ECO:0000256" key="7">
    <source>
        <dbReference type="ARBA" id="ARBA00047820"/>
    </source>
</evidence>
<dbReference type="Pfam" id="PF07085">
    <property type="entry name" value="DRTGG"/>
    <property type="match status" value="1"/>
</dbReference>
<dbReference type="Gene3D" id="3.90.1640.10">
    <property type="entry name" value="inorganic pyrophosphatase (n-terminal core)"/>
    <property type="match status" value="1"/>
</dbReference>
<comment type="catalytic activity">
    <reaction evidence="7">
        <text>diphosphate + H2O = 2 phosphate + H(+)</text>
        <dbReference type="Rhea" id="RHEA:24576"/>
        <dbReference type="ChEBI" id="CHEBI:15377"/>
        <dbReference type="ChEBI" id="CHEBI:15378"/>
        <dbReference type="ChEBI" id="CHEBI:33019"/>
        <dbReference type="ChEBI" id="CHEBI:43474"/>
        <dbReference type="EC" id="3.6.1.1"/>
    </reaction>
</comment>
<feature type="domain" description="CBS" evidence="9">
    <location>
        <begin position="82"/>
        <end position="142"/>
    </location>
</feature>
<dbReference type="SUPFAM" id="SSF54631">
    <property type="entry name" value="CBS-domain pair"/>
    <property type="match status" value="1"/>
</dbReference>
<dbReference type="NCBIfam" id="NF011442">
    <property type="entry name" value="PRK14869.1-4"/>
    <property type="match status" value="1"/>
</dbReference>
<gene>
    <name evidence="10" type="ORF">Aargi30884_21970</name>
</gene>
<dbReference type="AlphaFoldDB" id="A0A6N4TLB9"/>
<dbReference type="Gene3D" id="3.10.580.10">
    <property type="entry name" value="CBS-domain"/>
    <property type="match status" value="1"/>
</dbReference>
<evidence type="ECO:0000259" key="9">
    <source>
        <dbReference type="PROSITE" id="PS51371"/>
    </source>
</evidence>
<evidence type="ECO:0000313" key="10">
    <source>
        <dbReference type="EMBL" id="BBK23294.1"/>
    </source>
</evidence>
<dbReference type="PROSITE" id="PS51371">
    <property type="entry name" value="CBS"/>
    <property type="match status" value="2"/>
</dbReference>
<evidence type="ECO:0000256" key="1">
    <source>
        <dbReference type="ARBA" id="ARBA00001936"/>
    </source>
</evidence>
<dbReference type="PANTHER" id="PTHR12112:SF22">
    <property type="entry name" value="MANGANESE-DEPENDENT INORGANIC PYROPHOSPHATASE-RELATED"/>
    <property type="match status" value="1"/>
</dbReference>
<dbReference type="SMART" id="SM00116">
    <property type="entry name" value="CBS"/>
    <property type="match status" value="2"/>
</dbReference>
<keyword evidence="5" id="KW-0464">Manganese</keyword>
<comment type="cofactor">
    <cofactor evidence="1">
        <name>Mn(2+)</name>
        <dbReference type="ChEBI" id="CHEBI:29035"/>
    </cofactor>
</comment>
<dbReference type="Gene3D" id="3.10.310.20">
    <property type="entry name" value="DHHA2 domain"/>
    <property type="match status" value="1"/>
</dbReference>
<keyword evidence="11" id="KW-1185">Reference proteome</keyword>
<dbReference type="Pfam" id="PF01368">
    <property type="entry name" value="DHH"/>
    <property type="match status" value="1"/>
</dbReference>
<evidence type="ECO:0000256" key="4">
    <source>
        <dbReference type="ARBA" id="ARBA00022801"/>
    </source>
</evidence>
<dbReference type="InterPro" id="IPR010766">
    <property type="entry name" value="DRTGG"/>
</dbReference>
<dbReference type="SUPFAM" id="SSF64182">
    <property type="entry name" value="DHH phosphoesterases"/>
    <property type="match status" value="1"/>
</dbReference>
<dbReference type="PANTHER" id="PTHR12112">
    <property type="entry name" value="BNIP - RELATED"/>
    <property type="match status" value="1"/>
</dbReference>
<dbReference type="Pfam" id="PF02833">
    <property type="entry name" value="DHHA2"/>
    <property type="match status" value="1"/>
</dbReference>
<evidence type="ECO:0000256" key="2">
    <source>
        <dbReference type="ARBA" id="ARBA00012146"/>
    </source>
</evidence>
<keyword evidence="8" id="KW-0129">CBS domain</keyword>
<dbReference type="NCBIfam" id="NF011443">
    <property type="entry name" value="PRK14869.1-5"/>
    <property type="match status" value="1"/>
</dbReference>
<dbReference type="RefSeq" id="WP_163052274.1">
    <property type="nucleotide sequence ID" value="NZ_AP019695.1"/>
</dbReference>
<name>A0A6N4TLB9_9FIRM</name>
<accession>A0A6N4TLB9</accession>
<dbReference type="Proteomes" id="UP000464754">
    <property type="component" value="Chromosome"/>
</dbReference>
<keyword evidence="4" id="KW-0378">Hydrolase</keyword>
<sequence length="558" mass="62682">MTREEALKGINENLGNRVYVCGHKHPDTDSIVSAISYAKFLQRKGIDAIPCRLGKINTETEYLLKRFGFETPMLFEDARATMDEIEMDPPLTITPQTTIYETLQLMNEYNKQSYGVVNEKGQLMGMVTRSDISNIGLGDTAVGIQLLKETKMEDIAKTLKGRVIYDAQTPHFSGKVSIIALTESGLSNYDIKDRMVLLGNDVEAQKTAIKMGAGVLVIVWTEYVPEDVVELAKEYNCSILISGHGTMNTSRYLYFSPPVQLIMKKNVISFNIDEFVEDVGKKMLKTRYRSYPVVDNDNYLKGYVSRYHILNYHNKKVVLVDHNEYAQSVKGIESADLIEIIDHHRIGDIATTRPISFRNEIIGSTASIITSIYLENQMDIPENLAGLLLGAILSDTLKFRSPTTTPKDKGLAQTLAKIAGLDIKEFAADMFKVSSNISKKSVKELINQDIKRFEIDGNVIMIAQVIISSVVEVKVIEDELQKELDKFTKENRLDMCVIAFTSILENGSIFYSAGEKKNAIFEAFPNREGEEHSFQEDILSRKNQIVPLLSRAIINAVI</sequence>
<dbReference type="InterPro" id="IPR028979">
    <property type="entry name" value="Ser_kin/Pase_Hpr-like_N_sf"/>
</dbReference>
<evidence type="ECO:0000256" key="6">
    <source>
        <dbReference type="ARBA" id="ARBA00032535"/>
    </source>
</evidence>
<dbReference type="InterPro" id="IPR038222">
    <property type="entry name" value="DHHA2_dom_sf"/>
</dbReference>
<dbReference type="InterPro" id="IPR046342">
    <property type="entry name" value="CBS_dom_sf"/>
</dbReference>
<evidence type="ECO:0000256" key="8">
    <source>
        <dbReference type="PROSITE-ProRule" id="PRU00703"/>
    </source>
</evidence>
<dbReference type="GO" id="GO:0046872">
    <property type="term" value="F:metal ion binding"/>
    <property type="evidence" value="ECO:0007669"/>
    <property type="project" value="UniProtKB-KW"/>
</dbReference>
<dbReference type="InterPro" id="IPR001667">
    <property type="entry name" value="DDH_dom"/>
</dbReference>
<feature type="domain" description="CBS" evidence="9">
    <location>
        <begin position="263"/>
        <end position="319"/>
    </location>
</feature>
<dbReference type="SUPFAM" id="SSF75138">
    <property type="entry name" value="HprK N-terminal domain-like"/>
    <property type="match status" value="1"/>
</dbReference>
<dbReference type="GO" id="GO:0005737">
    <property type="term" value="C:cytoplasm"/>
    <property type="evidence" value="ECO:0007669"/>
    <property type="project" value="InterPro"/>
</dbReference>
<evidence type="ECO:0000313" key="11">
    <source>
        <dbReference type="Proteomes" id="UP000464754"/>
    </source>
</evidence>
<keyword evidence="3" id="KW-0479">Metal-binding</keyword>
<dbReference type="SMART" id="SM01131">
    <property type="entry name" value="DHHA2"/>
    <property type="match status" value="1"/>
</dbReference>
<dbReference type="EMBL" id="AP019695">
    <property type="protein sequence ID" value="BBK23294.1"/>
    <property type="molecule type" value="Genomic_DNA"/>
</dbReference>
<dbReference type="InterPro" id="IPR038763">
    <property type="entry name" value="DHH_sf"/>
</dbReference>
<dbReference type="InterPro" id="IPR004097">
    <property type="entry name" value="DHHA2"/>
</dbReference>
<evidence type="ECO:0000256" key="5">
    <source>
        <dbReference type="ARBA" id="ARBA00023211"/>
    </source>
</evidence>
<dbReference type="InterPro" id="IPR000644">
    <property type="entry name" value="CBS_dom"/>
</dbReference>